<dbReference type="AlphaFoldDB" id="A0A939BNJ2"/>
<keyword evidence="2" id="KW-0167">Capsid protein</keyword>
<evidence type="ECO:0000313" key="3">
    <source>
        <dbReference type="Proteomes" id="UP000717624"/>
    </source>
</evidence>
<name>A0A939BNJ2_9BACL</name>
<evidence type="ECO:0000256" key="1">
    <source>
        <dbReference type="SAM" id="MobiDB-lite"/>
    </source>
</evidence>
<dbReference type="Proteomes" id="UP000717624">
    <property type="component" value="Unassembled WGS sequence"/>
</dbReference>
<gene>
    <name evidence="2" type="ORF">JOD01_000738</name>
</gene>
<keyword evidence="2" id="KW-0946">Virion</keyword>
<reference evidence="2" key="1">
    <citation type="submission" date="2021-01" db="EMBL/GenBank/DDBJ databases">
        <title>Genomic Encyclopedia of Type Strains, Phase IV (KMG-IV): sequencing the most valuable type-strain genomes for metagenomic binning, comparative biology and taxonomic classification.</title>
        <authorList>
            <person name="Goeker M."/>
        </authorList>
    </citation>
    <scope>NUCLEOTIDE SEQUENCE</scope>
    <source>
        <strain evidence="2">DSM 25523</strain>
    </source>
</reference>
<organism evidence="2 3">
    <name type="scientific">Brevibacillus fulvus</name>
    <dbReference type="NCBI Taxonomy" id="1125967"/>
    <lineage>
        <taxon>Bacteria</taxon>
        <taxon>Bacillati</taxon>
        <taxon>Bacillota</taxon>
        <taxon>Bacilli</taxon>
        <taxon>Bacillales</taxon>
        <taxon>Paenibacillaceae</taxon>
        <taxon>Brevibacillus</taxon>
    </lineage>
</organism>
<keyword evidence="3" id="KW-1185">Reference proteome</keyword>
<dbReference type="InterPro" id="IPR021617">
    <property type="entry name" value="DUF3231"/>
</dbReference>
<comment type="caution">
    <text evidence="2">The sequence shown here is derived from an EMBL/GenBank/DDBJ whole genome shotgun (WGS) entry which is preliminary data.</text>
</comment>
<accession>A0A939BNJ2</accession>
<proteinExistence type="predicted"/>
<dbReference type="InterPro" id="IPR012347">
    <property type="entry name" value="Ferritin-like"/>
</dbReference>
<dbReference type="Pfam" id="PF11553">
    <property type="entry name" value="DUF3231"/>
    <property type="match status" value="2"/>
</dbReference>
<dbReference type="EMBL" id="JAFBEB010000002">
    <property type="protein sequence ID" value="MBM7589140.1"/>
    <property type="molecule type" value="Genomic_DNA"/>
</dbReference>
<protein>
    <submittedName>
        <fullName evidence="2">Spore coat protein CotF</fullName>
    </submittedName>
</protein>
<dbReference type="Gene3D" id="1.20.1260.10">
    <property type="match status" value="2"/>
</dbReference>
<feature type="compositionally biased region" description="Basic and acidic residues" evidence="1">
    <location>
        <begin position="9"/>
        <end position="20"/>
    </location>
</feature>
<sequence>METMLPETLRPKQSDSKKEKLTSAEQGKLWVTYVGNTMSICVLSYMLNHVEDAEIKAVLEDAISLSKQFVQTIKDIFVQDNFPVPKGFTAQDVNVNAPRLFEDDFYLQYLKYVGKAGISLYSIAIPLVSRPDVRSFFTQLIDLTVKFLNQVNQLLEKKGLITKPPYIPYPTKVDTITKHSYLNGFFGPVRPLQALEITHLHDNLENNATSRAVLIAFSQVAQSAQAKAYFRRGIELASKHYDAFREIMQTEGLTSPPIFDSLVTTSTTAPFSDRLMLFHKLDMYAVRIRAYGNAMSMSPRHDVAEKYARFIVEVGNYVEDGANILIQHGWMEQPPQAVDRNELTANNKPNNQ</sequence>
<feature type="region of interest" description="Disordered" evidence="1">
    <location>
        <begin position="1"/>
        <end position="20"/>
    </location>
</feature>
<evidence type="ECO:0000313" key="2">
    <source>
        <dbReference type="EMBL" id="MBM7589140.1"/>
    </source>
</evidence>